<accession>A0A7Y4LG55</accession>
<dbReference type="OrthoDB" id="4337778at2"/>
<reference evidence="3" key="2">
    <citation type="submission" date="2017-05" db="EMBL/GenBank/DDBJ databases">
        <authorList>
            <person name="Oliveira G."/>
            <person name="Souza T."/>
            <person name="Jamal S."/>
            <person name="Jaiswal A."/>
            <person name="Lima A."/>
            <person name="Gomide A."/>
            <person name="FIgueiredo H."/>
            <person name="Vasco V."/>
        </authorList>
    </citation>
    <scope>NUCLEOTIDE SEQUENCE</scope>
    <source>
        <strain evidence="3">PO100/5</strain>
    </source>
</reference>
<evidence type="ECO:0000313" key="3">
    <source>
        <dbReference type="EMBL" id="ARU46277.1"/>
    </source>
</evidence>
<proteinExistence type="predicted"/>
<sequence length="77" mass="8141">MAPPPPPAQTPDPAPAPARAPQQFVAPPPAPAPDQDVYFNSCREARAAGYSHMRRGEPGYRSGLDGDNDGIACDKKK</sequence>
<dbReference type="Pfam" id="PF05901">
    <property type="entry name" value="Excalibur"/>
    <property type="match status" value="1"/>
</dbReference>
<reference evidence="3" key="5">
    <citation type="journal article" date="2020" name="PLoS ONE">
        <title>Taxonomic classification of strain PO100/5 shows a broader geographic distribution and genetic markers of the recently described Corynebacterium silvaticum.</title>
        <authorList>
            <person name="Viana M.V.C."/>
            <person name="Profeta R."/>
            <person name="da Silva A.L."/>
            <person name="Hurtado R."/>
            <person name="Cerqueira J.C."/>
            <person name="Ribeiro B.F.S."/>
            <person name="Almeida M.O."/>
            <person name="Morais-Rodrigues F."/>
            <person name="Soares S.C."/>
            <person name="Oliveira M."/>
            <person name="Tavares L."/>
            <person name="Figueiredo H."/>
            <person name="Wattam A.R."/>
            <person name="Barh D."/>
            <person name="Ghosh P."/>
            <person name="Silva A."/>
            <person name="Azevedo V."/>
        </authorList>
    </citation>
    <scope>NUCLEOTIDE SEQUENCE</scope>
    <source>
        <strain evidence="3">PO100/5</strain>
    </source>
</reference>
<evidence type="ECO:0000259" key="2">
    <source>
        <dbReference type="SMART" id="SM00894"/>
    </source>
</evidence>
<feature type="region of interest" description="Disordered" evidence="1">
    <location>
        <begin position="50"/>
        <end position="77"/>
    </location>
</feature>
<dbReference type="InterPro" id="IPR008613">
    <property type="entry name" value="Excalibur_Ca-bd_domain"/>
</dbReference>
<organism evidence="3">
    <name type="scientific">Corynebacterium silvaticum</name>
    <dbReference type="NCBI Taxonomy" id="2320431"/>
    <lineage>
        <taxon>Bacteria</taxon>
        <taxon>Bacillati</taxon>
        <taxon>Actinomycetota</taxon>
        <taxon>Actinomycetes</taxon>
        <taxon>Mycobacteriales</taxon>
        <taxon>Corynebacteriaceae</taxon>
        <taxon>Corynebacterium</taxon>
    </lineage>
</organism>
<reference evidence="3" key="4">
    <citation type="journal article" date="2020" name="Int. J. Syst. Evol. Microbiol.">
        <title>Corynebacterium silvaticum sp. nov., a unique group of NTTB corynebacteria in wild boar and roe deer.</title>
        <authorList>
            <person name="Dangel A."/>
            <person name="Berger A."/>
            <person name="Rau J."/>
            <person name="Eisenberg T."/>
            <person name="Kampfer P."/>
            <person name="Margos G."/>
            <person name="Contzen M."/>
            <person name="Busse H.J."/>
            <person name="Konrad R."/>
            <person name="Peters M."/>
            <person name="Sting R."/>
            <person name="Sing A."/>
        </authorList>
    </citation>
    <scope>NUCLEOTIDE SEQUENCE</scope>
    <source>
        <strain evidence="3">PO100/5</strain>
    </source>
</reference>
<dbReference type="AlphaFoldDB" id="A0A7Y4LG55"/>
<dbReference type="KEGG" id="csil:CBE74_07005"/>
<gene>
    <name evidence="3" type="ORF">CBE74_07005</name>
</gene>
<reference evidence="3" key="1">
    <citation type="journal article" date="2014" name="BMC Vet. Res.">
        <title>First report of Corynebacterium pseudotuberculosis from caseous lymphadenitis lesions in Black Alentejano pig (Sus scrofa domesticus).</title>
        <authorList>
            <person name="Oliveira M."/>
            <person name="Barroco C."/>
            <person name="Mottola C."/>
            <person name="Santos R."/>
            <person name="Lemsaddek A."/>
            <person name="Tavares L."/>
            <person name="Semedo-Lemsaddek T."/>
        </authorList>
    </citation>
    <scope>NUCLEOTIDE SEQUENCE [LARGE SCALE GENOMIC DNA]</scope>
    <source>
        <strain evidence="3">PO100/5</strain>
    </source>
</reference>
<feature type="region of interest" description="Disordered" evidence="1">
    <location>
        <begin position="1"/>
        <end position="37"/>
    </location>
</feature>
<name>A0A7Y4LG55_9CORY</name>
<dbReference type="RefSeq" id="WP_087454090.1">
    <property type="nucleotide sequence ID" value="NZ_CP080461.1"/>
</dbReference>
<dbReference type="SMART" id="SM00894">
    <property type="entry name" value="Excalibur"/>
    <property type="match status" value="1"/>
</dbReference>
<reference evidence="3" key="3">
    <citation type="journal article" date="2020" name="Antonie Van Leeuwenhoek">
        <title>Phylogenomic characterisation of a novel corynebacterial species pathogenic to animals.</title>
        <authorList>
            <person name="Moller J."/>
            <person name="Musella L."/>
            <person name="Melnikov V."/>
            <person name="Geissdorfer W."/>
            <person name="Burkovski A."/>
            <person name="Sangal V."/>
        </authorList>
    </citation>
    <scope>NUCLEOTIDE SEQUENCE</scope>
    <source>
        <strain evidence="3">PO100/5</strain>
    </source>
</reference>
<feature type="compositionally biased region" description="Pro residues" evidence="1">
    <location>
        <begin position="1"/>
        <end position="18"/>
    </location>
</feature>
<evidence type="ECO:0000256" key="1">
    <source>
        <dbReference type="SAM" id="MobiDB-lite"/>
    </source>
</evidence>
<dbReference type="EMBL" id="CP021417">
    <property type="protein sequence ID" value="ARU46277.1"/>
    <property type="molecule type" value="Genomic_DNA"/>
</dbReference>
<protein>
    <recommendedName>
        <fullName evidence="2">Excalibur calcium-binding domain-containing protein</fullName>
    </recommendedName>
</protein>
<feature type="domain" description="Excalibur calcium-binding" evidence="2">
    <location>
        <begin position="38"/>
        <end position="74"/>
    </location>
</feature>